<evidence type="ECO:0000256" key="10">
    <source>
        <dbReference type="RuleBase" id="RU361168"/>
    </source>
</evidence>
<evidence type="ECO:0000256" key="3">
    <source>
        <dbReference type="ARBA" id="ARBA00009743"/>
    </source>
</evidence>
<evidence type="ECO:0000256" key="9">
    <source>
        <dbReference type="ARBA" id="ARBA00023295"/>
    </source>
</evidence>
<keyword evidence="8 10" id="KW-1015">Disulfide bond</keyword>
<dbReference type="InterPro" id="IPR017853">
    <property type="entry name" value="GH"/>
</dbReference>
<dbReference type="Gene3D" id="3.20.20.70">
    <property type="entry name" value="Aldolase class I"/>
    <property type="match status" value="1"/>
</dbReference>
<accession>A0A9P6NFH1</accession>
<keyword evidence="7 10" id="KW-0378">Hydrolase</keyword>
<dbReference type="AlphaFoldDB" id="A0A9P6NFH1"/>
<dbReference type="InterPro" id="IPR013780">
    <property type="entry name" value="Glyco_hydro_b"/>
</dbReference>
<gene>
    <name evidence="12" type="ORF">CROQUDRAFT_45160</name>
</gene>
<dbReference type="Pfam" id="PF16499">
    <property type="entry name" value="Melibiase_2"/>
    <property type="match status" value="1"/>
</dbReference>
<dbReference type="PRINTS" id="PR00740">
    <property type="entry name" value="GLHYDRLASE27"/>
</dbReference>
<organism evidence="12 13">
    <name type="scientific">Cronartium quercuum f. sp. fusiforme G11</name>
    <dbReference type="NCBI Taxonomy" id="708437"/>
    <lineage>
        <taxon>Eukaryota</taxon>
        <taxon>Fungi</taxon>
        <taxon>Dikarya</taxon>
        <taxon>Basidiomycota</taxon>
        <taxon>Pucciniomycotina</taxon>
        <taxon>Pucciniomycetes</taxon>
        <taxon>Pucciniales</taxon>
        <taxon>Coleosporiaceae</taxon>
        <taxon>Cronartium</taxon>
    </lineage>
</organism>
<dbReference type="InterPro" id="IPR002241">
    <property type="entry name" value="Glyco_hydro_27"/>
</dbReference>
<dbReference type="EC" id="3.2.1.22" evidence="4 10"/>
<feature type="chain" id="PRO_5040458897" description="Alpha-galactosidase" evidence="11">
    <location>
        <begin position="28"/>
        <end position="392"/>
    </location>
</feature>
<dbReference type="InterPro" id="IPR013785">
    <property type="entry name" value="Aldolase_TIM"/>
</dbReference>
<keyword evidence="5" id="KW-0964">Secreted</keyword>
<dbReference type="FunFam" id="3.20.20.70:FF:000202">
    <property type="entry name" value="Alpha-galactosidase"/>
    <property type="match status" value="1"/>
</dbReference>
<dbReference type="PANTHER" id="PTHR11452">
    <property type="entry name" value="ALPHA-GALACTOSIDASE/ALPHA-N-ACETYLGALACTOSAMINIDASE"/>
    <property type="match status" value="1"/>
</dbReference>
<dbReference type="PRINTS" id="PR00748">
    <property type="entry name" value="MELIBIASE"/>
</dbReference>
<feature type="signal peptide" evidence="11">
    <location>
        <begin position="1"/>
        <end position="27"/>
    </location>
</feature>
<proteinExistence type="inferred from homology"/>
<comment type="similarity">
    <text evidence="3 10">Belongs to the glycosyl hydrolase 27 family.</text>
</comment>
<dbReference type="Gene3D" id="2.60.40.1180">
    <property type="entry name" value="Golgi alpha-mannosidase II"/>
    <property type="match status" value="1"/>
</dbReference>
<dbReference type="CDD" id="cd14792">
    <property type="entry name" value="GH27"/>
    <property type="match status" value="1"/>
</dbReference>
<dbReference type="GO" id="GO:0005995">
    <property type="term" value="P:melibiose catabolic process"/>
    <property type="evidence" value="ECO:0007669"/>
    <property type="project" value="UniProtKB-ARBA"/>
</dbReference>
<dbReference type="OrthoDB" id="5795902at2759"/>
<keyword evidence="9 10" id="KW-0326">Glycosidase</keyword>
<dbReference type="PANTHER" id="PTHR11452:SF75">
    <property type="entry name" value="ALPHA-GALACTOSIDASE MEL1"/>
    <property type="match status" value="1"/>
</dbReference>
<comment type="caution">
    <text evidence="12">The sequence shown here is derived from an EMBL/GenBank/DDBJ whole genome shotgun (WGS) entry which is preliminary data.</text>
</comment>
<evidence type="ECO:0000256" key="8">
    <source>
        <dbReference type="ARBA" id="ARBA00023157"/>
    </source>
</evidence>
<reference evidence="12" key="1">
    <citation type="submission" date="2013-11" db="EMBL/GenBank/DDBJ databases">
        <title>Genome sequence of the fusiform rust pathogen reveals effectors for host alternation and coevolution with pine.</title>
        <authorList>
            <consortium name="DOE Joint Genome Institute"/>
            <person name="Smith K."/>
            <person name="Pendleton A."/>
            <person name="Kubisiak T."/>
            <person name="Anderson C."/>
            <person name="Salamov A."/>
            <person name="Aerts A."/>
            <person name="Riley R."/>
            <person name="Clum A."/>
            <person name="Lindquist E."/>
            <person name="Ence D."/>
            <person name="Campbell M."/>
            <person name="Kronenberg Z."/>
            <person name="Feau N."/>
            <person name="Dhillon B."/>
            <person name="Hamelin R."/>
            <person name="Burleigh J."/>
            <person name="Smith J."/>
            <person name="Yandell M."/>
            <person name="Nelson C."/>
            <person name="Grigoriev I."/>
            <person name="Davis J."/>
        </authorList>
    </citation>
    <scope>NUCLEOTIDE SEQUENCE</scope>
    <source>
        <strain evidence="12">G11</strain>
    </source>
</reference>
<dbReference type="Proteomes" id="UP000886653">
    <property type="component" value="Unassembled WGS sequence"/>
</dbReference>
<dbReference type="GO" id="GO:0005576">
    <property type="term" value="C:extracellular region"/>
    <property type="evidence" value="ECO:0007669"/>
    <property type="project" value="UniProtKB-SubCell"/>
</dbReference>
<keyword evidence="13" id="KW-1185">Reference proteome</keyword>
<keyword evidence="6 11" id="KW-0732">Signal</keyword>
<dbReference type="GO" id="GO:0004557">
    <property type="term" value="F:alpha-galactosidase activity"/>
    <property type="evidence" value="ECO:0007669"/>
    <property type="project" value="UniProtKB-EC"/>
</dbReference>
<dbReference type="EMBL" id="MU167269">
    <property type="protein sequence ID" value="KAG0145905.1"/>
    <property type="molecule type" value="Genomic_DNA"/>
</dbReference>
<evidence type="ECO:0000256" key="5">
    <source>
        <dbReference type="ARBA" id="ARBA00022525"/>
    </source>
</evidence>
<evidence type="ECO:0000313" key="12">
    <source>
        <dbReference type="EMBL" id="KAG0145905.1"/>
    </source>
</evidence>
<protein>
    <recommendedName>
        <fullName evidence="4 10">Alpha-galactosidase</fullName>
        <ecNumber evidence="4 10">3.2.1.22</ecNumber>
    </recommendedName>
    <alternativeName>
        <fullName evidence="10">Melibiase</fullName>
    </alternativeName>
</protein>
<comment type="catalytic activity">
    <reaction evidence="1 10">
        <text>Hydrolysis of terminal, non-reducing alpha-D-galactose residues in alpha-D-galactosides, including galactose oligosaccharides, galactomannans and galactolipids.</text>
        <dbReference type="EC" id="3.2.1.22"/>
    </reaction>
</comment>
<dbReference type="SUPFAM" id="SSF51445">
    <property type="entry name" value="(Trans)glycosidases"/>
    <property type="match status" value="1"/>
</dbReference>
<evidence type="ECO:0000256" key="7">
    <source>
        <dbReference type="ARBA" id="ARBA00022801"/>
    </source>
</evidence>
<evidence type="ECO:0000256" key="4">
    <source>
        <dbReference type="ARBA" id="ARBA00012755"/>
    </source>
</evidence>
<evidence type="ECO:0000256" key="6">
    <source>
        <dbReference type="ARBA" id="ARBA00022729"/>
    </source>
</evidence>
<evidence type="ECO:0000256" key="1">
    <source>
        <dbReference type="ARBA" id="ARBA00001255"/>
    </source>
</evidence>
<evidence type="ECO:0000256" key="11">
    <source>
        <dbReference type="SAM" id="SignalP"/>
    </source>
</evidence>
<dbReference type="InterPro" id="IPR006215">
    <property type="entry name" value="Glyco_hydro_melibiase"/>
</dbReference>
<sequence>MSKTDRLPLFSLSLLWLLFVVLDYVQPLDNGLSLTPAMGWNSWNRYGCSINEDIIIKAAEAIKAHGLHRLGYKYVNMDDCWQASARGPNNIPVADPEKFPHGIKYLADRIHRMGLKFGIYSDAGTMTCGKKFGSLGYETVDAKTYAEWGVDYLKYDNCYNQGQSGTPQISAARYGKMRDALNATGRQVLYSLCQWGEDSVWNWGYEVANSWRISGDICDNFDRFDARCPCQDSSTYCALPGMSCSVMNILEKASGLGQKASIGGWNDLDMLEVGNGGMSYHEYVTHFSMWAITKSPLILGNDLTNMSRETFSIISNKEIIAISQDIESRPGDRIWKKEYKDKSRGSIQLWRTRYDHGAYVMAFINATPRNLTYVVSFADFFFDVGLILFPFM</sequence>
<comment type="subcellular location">
    <subcellularLocation>
        <location evidence="2">Secreted</location>
    </subcellularLocation>
</comment>
<evidence type="ECO:0000313" key="13">
    <source>
        <dbReference type="Proteomes" id="UP000886653"/>
    </source>
</evidence>
<name>A0A9P6NFH1_9BASI</name>
<evidence type="ECO:0000256" key="2">
    <source>
        <dbReference type="ARBA" id="ARBA00004613"/>
    </source>
</evidence>